<comment type="caution">
    <text evidence="1">The sequence shown here is derived from an EMBL/GenBank/DDBJ whole genome shotgun (WGS) entry which is preliminary data.</text>
</comment>
<dbReference type="AlphaFoldDB" id="A0AAV0WMQ4"/>
<reference evidence="1 2" key="1">
    <citation type="submission" date="2023-01" db="EMBL/GenBank/DDBJ databases">
        <authorList>
            <person name="Whitehead M."/>
        </authorList>
    </citation>
    <scope>NUCLEOTIDE SEQUENCE [LARGE SCALE GENOMIC DNA]</scope>
</reference>
<gene>
    <name evidence="1" type="ORF">MEUPH1_LOCUS12801</name>
</gene>
<accession>A0AAV0WMQ4</accession>
<proteinExistence type="predicted"/>
<dbReference type="Proteomes" id="UP001160148">
    <property type="component" value="Unassembled WGS sequence"/>
</dbReference>
<evidence type="ECO:0000313" key="2">
    <source>
        <dbReference type="Proteomes" id="UP001160148"/>
    </source>
</evidence>
<keyword evidence="2" id="KW-1185">Reference proteome</keyword>
<protein>
    <submittedName>
        <fullName evidence="1">Uncharacterized protein</fullName>
    </submittedName>
</protein>
<dbReference type="EMBL" id="CARXXK010000002">
    <property type="protein sequence ID" value="CAI6357145.1"/>
    <property type="molecule type" value="Genomic_DNA"/>
</dbReference>
<organism evidence="1 2">
    <name type="scientific">Macrosiphum euphorbiae</name>
    <name type="common">potato aphid</name>
    <dbReference type="NCBI Taxonomy" id="13131"/>
    <lineage>
        <taxon>Eukaryota</taxon>
        <taxon>Metazoa</taxon>
        <taxon>Ecdysozoa</taxon>
        <taxon>Arthropoda</taxon>
        <taxon>Hexapoda</taxon>
        <taxon>Insecta</taxon>
        <taxon>Pterygota</taxon>
        <taxon>Neoptera</taxon>
        <taxon>Paraneoptera</taxon>
        <taxon>Hemiptera</taxon>
        <taxon>Sternorrhyncha</taxon>
        <taxon>Aphidomorpha</taxon>
        <taxon>Aphidoidea</taxon>
        <taxon>Aphididae</taxon>
        <taxon>Macrosiphini</taxon>
        <taxon>Macrosiphum</taxon>
    </lineage>
</organism>
<name>A0AAV0WMQ4_9HEMI</name>
<evidence type="ECO:0000313" key="1">
    <source>
        <dbReference type="EMBL" id="CAI6357145.1"/>
    </source>
</evidence>
<sequence>MTLKITRNEAKGLMNKISSLETAIMSVVWGFLLSRLNVTSNKLQNVNIDCLDVLQLYYSLIRLIEQTRENFDDFETEALAKAVGKNYKITTTRKKKRKVFHDESESEDVNLSARDSFKIHTFIPILDELKTELETRRHAYYDIFCKPFTFLTKIKELDNQEIRKSVKLLQNIYKNDVEFNDFIN</sequence>